<gene>
    <name evidence="1" type="ORF">C5Y93_24220</name>
</gene>
<evidence type="ECO:0000313" key="2">
    <source>
        <dbReference type="Proteomes" id="UP000237819"/>
    </source>
</evidence>
<name>A0A2S8GH03_9BACT</name>
<accession>A0A2S8GH03</accession>
<sequence>MNAVALILCTMVAGADARETIPTSQKLFEVIDNTYAISKRPLEISEDGIILQPVVNKVSHNADGADRPPYLLHYQQNASNYVAGKYELKVIACPGAPNFLLAGYVIQNDHILIGRQPDQPTPRLLHQCFSVLLDTDRNIVVPLDDPKLRLLLQGEQIKSVQANCNRIWHDYLSAIDKQESGAPFYEEFRDLRRQFITLPPLESDVSVSFLAEAAESPRAYPNLHDQNRRPVAGMSVRMAIAADQRMNGFDGQIEMQRLLSTTIAQSASAYFDHPPATETTQPTSISE</sequence>
<reference evidence="1 2" key="1">
    <citation type="submission" date="2018-02" db="EMBL/GenBank/DDBJ databases">
        <title>Comparative genomes isolates from brazilian mangrove.</title>
        <authorList>
            <person name="Araujo J.E."/>
            <person name="Taketani R.G."/>
            <person name="Silva M.C.P."/>
            <person name="Loureco M.V."/>
            <person name="Andreote F.D."/>
        </authorList>
    </citation>
    <scope>NUCLEOTIDE SEQUENCE [LARGE SCALE GENOMIC DNA]</scope>
    <source>
        <strain evidence="1 2">Nap-Phe MGV</strain>
    </source>
</reference>
<protein>
    <submittedName>
        <fullName evidence="1">Uncharacterized protein</fullName>
    </submittedName>
</protein>
<dbReference type="OrthoDB" id="286658at2"/>
<dbReference type="Proteomes" id="UP000237819">
    <property type="component" value="Unassembled WGS sequence"/>
</dbReference>
<evidence type="ECO:0000313" key="1">
    <source>
        <dbReference type="EMBL" id="PQO43742.1"/>
    </source>
</evidence>
<comment type="caution">
    <text evidence="1">The sequence shown here is derived from an EMBL/GenBank/DDBJ whole genome shotgun (WGS) entry which is preliminary data.</text>
</comment>
<dbReference type="AlphaFoldDB" id="A0A2S8GH03"/>
<proteinExistence type="predicted"/>
<dbReference type="EMBL" id="PUHZ01000023">
    <property type="protein sequence ID" value="PQO43742.1"/>
    <property type="molecule type" value="Genomic_DNA"/>
</dbReference>
<dbReference type="RefSeq" id="WP_105338027.1">
    <property type="nucleotide sequence ID" value="NZ_PUHZ01000023.1"/>
</dbReference>
<organism evidence="1 2">
    <name type="scientific">Blastopirellula marina</name>
    <dbReference type="NCBI Taxonomy" id="124"/>
    <lineage>
        <taxon>Bacteria</taxon>
        <taxon>Pseudomonadati</taxon>
        <taxon>Planctomycetota</taxon>
        <taxon>Planctomycetia</taxon>
        <taxon>Pirellulales</taxon>
        <taxon>Pirellulaceae</taxon>
        <taxon>Blastopirellula</taxon>
    </lineage>
</organism>